<proteinExistence type="predicted"/>
<evidence type="ECO:0000313" key="2">
    <source>
        <dbReference type="Ensembl" id="ENSCCRP00010094922.1"/>
    </source>
</evidence>
<feature type="domain" description="Reverse transcriptase" evidence="1">
    <location>
        <begin position="466"/>
        <end position="740"/>
    </location>
</feature>
<dbReference type="SUPFAM" id="SSF56672">
    <property type="entry name" value="DNA/RNA polymerases"/>
    <property type="match status" value="1"/>
</dbReference>
<sequence length="783" mass="86206">MCFQMSTITTKTRRACYVRRRKACPTNLRPVSLTSTTTLSIPVGLWNCQSAVNKADFISSIATHSGLNLMALTETWIKPEDTATPAAGTGLLISKDWKFDLQPPPTGNGSFESDAVTITHPVKIHFEFIYRPPGQLGNFLEELDVLLSNYPEDGTPLVLLADFNTLLASFDLKRVSTTATHKSGNQLDLIYTHCCSVDNSLVAPLHTSEHFLITANLALTPEAAHAPTQVTFRRNLRSLSPSRLSSVVSSSLPSLSQFSALDTNSATDTFCSTLTSCLDNFCPLSSRPARTTPSAPWLSDVLREHRSKLRAAERKWHKSRNSTDLSVYQSLLSSFSANVFTAKTSYYHDKINNCCDARTLFKTFSSLLNPPPPPPPSTLTADDFAVFFTNKTRTISDQFSTPQTEDNFTTTNAHSFSSFSPLSETDVSKLILSSHPTTCPLDPIPTHLLQAISSSVIPSLTHIINSSLHSGTFPSAFKQARVSPLLKKPSLNPALLENYRPVSLLPFIAKTLERAVFNQLSMFLVQNNLLDSNQSGFKSGHSTETALLSVTEALRLARAASKSSVLILLDLSAAFDTVNHQILLSTLRKMGISGTALQWLNSYLSDRSFMVSWRGEVSKSQQLATGVPQGSVLGPLLFSIYMTSLGSVIQKHGFSYHCYADDTQLYFSFQPDDPTVVARISASLSDISSWMNHHHLQLNLTKTELLVVPANLSFHHNFSIQLGSSTITPSRTARNLGVVMDLQLTRSCRFALYNIRKIRPFLSEQATQLLVQASPDWTIVMLS</sequence>
<dbReference type="Proteomes" id="UP000694427">
    <property type="component" value="Unplaced"/>
</dbReference>
<reference evidence="2" key="1">
    <citation type="submission" date="2025-08" db="UniProtKB">
        <authorList>
            <consortium name="Ensembl"/>
        </authorList>
    </citation>
    <scope>IDENTIFICATION</scope>
</reference>
<evidence type="ECO:0000313" key="3">
    <source>
        <dbReference type="Proteomes" id="UP000694427"/>
    </source>
</evidence>
<evidence type="ECO:0000259" key="1">
    <source>
        <dbReference type="PROSITE" id="PS50878"/>
    </source>
</evidence>
<dbReference type="InterPro" id="IPR000477">
    <property type="entry name" value="RT_dom"/>
</dbReference>
<dbReference type="SUPFAM" id="SSF56219">
    <property type="entry name" value="DNase I-like"/>
    <property type="match status" value="1"/>
</dbReference>
<dbReference type="InterPro" id="IPR043502">
    <property type="entry name" value="DNA/RNA_pol_sf"/>
</dbReference>
<dbReference type="InterPro" id="IPR036691">
    <property type="entry name" value="Endo/exonu/phosph_ase_sf"/>
</dbReference>
<dbReference type="PROSITE" id="PS50878">
    <property type="entry name" value="RT_POL"/>
    <property type="match status" value="1"/>
</dbReference>
<dbReference type="CDD" id="cd01650">
    <property type="entry name" value="RT_nLTR_like"/>
    <property type="match status" value="1"/>
</dbReference>
<dbReference type="Ensembl" id="ENSCCRT00010105310.1">
    <property type="protein sequence ID" value="ENSCCRP00010094922.1"/>
    <property type="gene ID" value="ENSCCRG00010041559.1"/>
</dbReference>
<organism evidence="2 3">
    <name type="scientific">Cyprinus carpio</name>
    <name type="common">Common carp</name>
    <dbReference type="NCBI Taxonomy" id="7962"/>
    <lineage>
        <taxon>Eukaryota</taxon>
        <taxon>Metazoa</taxon>
        <taxon>Chordata</taxon>
        <taxon>Craniata</taxon>
        <taxon>Vertebrata</taxon>
        <taxon>Euteleostomi</taxon>
        <taxon>Actinopterygii</taxon>
        <taxon>Neopterygii</taxon>
        <taxon>Teleostei</taxon>
        <taxon>Ostariophysi</taxon>
        <taxon>Cypriniformes</taxon>
        <taxon>Cyprinidae</taxon>
        <taxon>Cyprininae</taxon>
        <taxon>Cyprinus</taxon>
    </lineage>
</organism>
<keyword evidence="3" id="KW-1185">Reference proteome</keyword>
<dbReference type="Pfam" id="PF00078">
    <property type="entry name" value="RVT_1"/>
    <property type="match status" value="1"/>
</dbReference>
<reference evidence="2" key="2">
    <citation type="submission" date="2025-09" db="UniProtKB">
        <authorList>
            <consortium name="Ensembl"/>
        </authorList>
    </citation>
    <scope>IDENTIFICATION</scope>
</reference>
<dbReference type="PANTHER" id="PTHR33332">
    <property type="entry name" value="REVERSE TRANSCRIPTASE DOMAIN-CONTAINING PROTEIN"/>
    <property type="match status" value="1"/>
</dbReference>
<protein>
    <recommendedName>
        <fullName evidence="1">Reverse transcriptase domain-containing protein</fullName>
    </recommendedName>
</protein>
<name>A0A8C1R8H1_CYPCA</name>
<dbReference type="Gene3D" id="3.60.10.10">
    <property type="entry name" value="Endonuclease/exonuclease/phosphatase"/>
    <property type="match status" value="1"/>
</dbReference>
<accession>A0A8C1R8H1</accession>
<dbReference type="AlphaFoldDB" id="A0A8C1R8H1"/>